<keyword evidence="3 5" id="KW-1133">Transmembrane helix</keyword>
<keyword evidence="7" id="KW-1185">Reference proteome</keyword>
<evidence type="ECO:0000256" key="1">
    <source>
        <dbReference type="ARBA" id="ARBA00004141"/>
    </source>
</evidence>
<evidence type="ECO:0000256" key="5">
    <source>
        <dbReference type="SAM" id="Phobius"/>
    </source>
</evidence>
<dbReference type="GO" id="GO:0016020">
    <property type="term" value="C:membrane"/>
    <property type="evidence" value="ECO:0007669"/>
    <property type="project" value="UniProtKB-SubCell"/>
</dbReference>
<name>A0AAV9I227_9PEZI</name>
<sequence length="499" mass="56279">MSSYKDHILARSHRNPCIDGLIKHLEDARVSRAPSTIVAIDYLPHSTKPPKSPYCRTVPEAELSRVLHDTSSVNGRILLVEDIQPRLVHLLGGALGLDPLFFAGHISTDAKDVEKGPASPSLALFPSQIAERGLLHLHYQQVVDLGSADDFKDCSYNLHTNSNIPRNVRRLPHLAGRQLGLARRCISAVVKNVGDSQSWTCLILCDSPINTLIGIDSSGQQRTYASRPLHRGFEDFFEPPPYDSAASPAGHDQTPPAERSTLDSLVRYFCNKPPPGFQAASPSILSLGYYPTRIALAEWNIYIRLVSRYFKYHEYTIQDNDTRLHDNDIADLQRWRRRTMQSQKKLTMLSTFIEYWLPEETEKRHWEQALKDIDYIRAELEQTHRSLEQVIPVVASMVQLLETRRSIMKATNVTKLTYTALIFVPLSWVTGLFSMAEGYSPGGDRFWVYFATALPVLGVALLGSAVEWSRAAAWLKGIIADMFKWQLADKKRKMQVGSV</sequence>
<comment type="caution">
    <text evidence="6">The sequence shown here is derived from an EMBL/GenBank/DDBJ whole genome shotgun (WGS) entry which is preliminary data.</text>
</comment>
<reference evidence="6" key="2">
    <citation type="submission" date="2023-06" db="EMBL/GenBank/DDBJ databases">
        <authorList>
            <consortium name="Lawrence Berkeley National Laboratory"/>
            <person name="Mondo S.J."/>
            <person name="Hensen N."/>
            <person name="Bonometti L."/>
            <person name="Westerberg I."/>
            <person name="Brannstrom I.O."/>
            <person name="Guillou S."/>
            <person name="Cros-Aarteil S."/>
            <person name="Calhoun S."/>
            <person name="Haridas S."/>
            <person name="Kuo A."/>
            <person name="Pangilinan J."/>
            <person name="Riley R."/>
            <person name="Labutti K."/>
            <person name="Andreopoulos B."/>
            <person name="Lipzen A."/>
            <person name="Chen C."/>
            <person name="Yanf M."/>
            <person name="Daum C."/>
            <person name="Ng V."/>
            <person name="Clum A."/>
            <person name="Steindorff A."/>
            <person name="Ohm R."/>
            <person name="Martin F."/>
            <person name="Silar P."/>
            <person name="Natvig D."/>
            <person name="Lalanne C."/>
            <person name="Gautier V."/>
            <person name="Ament-Velasquez S.L."/>
            <person name="Kruys A."/>
            <person name="Hutchinson M.I."/>
            <person name="Powell A.J."/>
            <person name="Barry K."/>
            <person name="Miller A.N."/>
            <person name="Grigoriev I.V."/>
            <person name="Debuchy R."/>
            <person name="Gladieux P."/>
            <person name="Thoren M.H."/>
            <person name="Johannesson H."/>
        </authorList>
    </citation>
    <scope>NUCLEOTIDE SEQUENCE</scope>
    <source>
        <strain evidence="6">PSN324</strain>
    </source>
</reference>
<dbReference type="GO" id="GO:0046873">
    <property type="term" value="F:metal ion transmembrane transporter activity"/>
    <property type="evidence" value="ECO:0007669"/>
    <property type="project" value="InterPro"/>
</dbReference>
<protein>
    <submittedName>
        <fullName evidence="6">Uncharacterized protein</fullName>
    </submittedName>
</protein>
<dbReference type="InterPro" id="IPR002523">
    <property type="entry name" value="MgTranspt_CorA/ZnTranspt_ZntB"/>
</dbReference>
<dbReference type="Pfam" id="PF01544">
    <property type="entry name" value="CorA"/>
    <property type="match status" value="1"/>
</dbReference>
<organism evidence="6 7">
    <name type="scientific">Cladorrhinum samala</name>
    <dbReference type="NCBI Taxonomy" id="585594"/>
    <lineage>
        <taxon>Eukaryota</taxon>
        <taxon>Fungi</taxon>
        <taxon>Dikarya</taxon>
        <taxon>Ascomycota</taxon>
        <taxon>Pezizomycotina</taxon>
        <taxon>Sordariomycetes</taxon>
        <taxon>Sordariomycetidae</taxon>
        <taxon>Sordariales</taxon>
        <taxon>Podosporaceae</taxon>
        <taxon>Cladorrhinum</taxon>
    </lineage>
</organism>
<dbReference type="SUPFAM" id="SSF144083">
    <property type="entry name" value="Magnesium transport protein CorA, transmembrane region"/>
    <property type="match status" value="1"/>
</dbReference>
<gene>
    <name evidence="6" type="ORF">QBC42DRAFT_329323</name>
</gene>
<evidence type="ECO:0000313" key="7">
    <source>
        <dbReference type="Proteomes" id="UP001321749"/>
    </source>
</evidence>
<accession>A0AAV9I227</accession>
<dbReference type="AlphaFoldDB" id="A0AAV9I227"/>
<feature type="transmembrane region" description="Helical" evidence="5">
    <location>
        <begin position="446"/>
        <end position="466"/>
    </location>
</feature>
<keyword evidence="4 5" id="KW-0472">Membrane</keyword>
<dbReference type="Gene3D" id="1.20.58.340">
    <property type="entry name" value="Magnesium transport protein CorA, transmembrane region"/>
    <property type="match status" value="1"/>
</dbReference>
<evidence type="ECO:0000256" key="4">
    <source>
        <dbReference type="ARBA" id="ARBA00023136"/>
    </source>
</evidence>
<dbReference type="Proteomes" id="UP001321749">
    <property type="component" value="Unassembled WGS sequence"/>
</dbReference>
<evidence type="ECO:0000313" key="6">
    <source>
        <dbReference type="EMBL" id="KAK4466235.1"/>
    </source>
</evidence>
<evidence type="ECO:0000256" key="3">
    <source>
        <dbReference type="ARBA" id="ARBA00022989"/>
    </source>
</evidence>
<dbReference type="InterPro" id="IPR045863">
    <property type="entry name" value="CorA_TM1_TM2"/>
</dbReference>
<comment type="subcellular location">
    <subcellularLocation>
        <location evidence="1">Membrane</location>
        <topology evidence="1">Multi-pass membrane protein</topology>
    </subcellularLocation>
</comment>
<proteinExistence type="predicted"/>
<keyword evidence="2 5" id="KW-0812">Transmembrane</keyword>
<dbReference type="EMBL" id="MU864933">
    <property type="protein sequence ID" value="KAK4466235.1"/>
    <property type="molecule type" value="Genomic_DNA"/>
</dbReference>
<feature type="transmembrane region" description="Helical" evidence="5">
    <location>
        <begin position="416"/>
        <end position="434"/>
    </location>
</feature>
<evidence type="ECO:0000256" key="2">
    <source>
        <dbReference type="ARBA" id="ARBA00022692"/>
    </source>
</evidence>
<reference evidence="6" key="1">
    <citation type="journal article" date="2023" name="Mol. Phylogenet. Evol.">
        <title>Genome-scale phylogeny and comparative genomics of the fungal order Sordariales.</title>
        <authorList>
            <person name="Hensen N."/>
            <person name="Bonometti L."/>
            <person name="Westerberg I."/>
            <person name="Brannstrom I.O."/>
            <person name="Guillou S."/>
            <person name="Cros-Aarteil S."/>
            <person name="Calhoun S."/>
            <person name="Haridas S."/>
            <person name="Kuo A."/>
            <person name="Mondo S."/>
            <person name="Pangilinan J."/>
            <person name="Riley R."/>
            <person name="LaButti K."/>
            <person name="Andreopoulos B."/>
            <person name="Lipzen A."/>
            <person name="Chen C."/>
            <person name="Yan M."/>
            <person name="Daum C."/>
            <person name="Ng V."/>
            <person name="Clum A."/>
            <person name="Steindorff A."/>
            <person name="Ohm R.A."/>
            <person name="Martin F."/>
            <person name="Silar P."/>
            <person name="Natvig D.O."/>
            <person name="Lalanne C."/>
            <person name="Gautier V."/>
            <person name="Ament-Velasquez S.L."/>
            <person name="Kruys A."/>
            <person name="Hutchinson M.I."/>
            <person name="Powell A.J."/>
            <person name="Barry K."/>
            <person name="Miller A.N."/>
            <person name="Grigoriev I.V."/>
            <person name="Debuchy R."/>
            <person name="Gladieux P."/>
            <person name="Hiltunen Thoren M."/>
            <person name="Johannesson H."/>
        </authorList>
    </citation>
    <scope>NUCLEOTIDE SEQUENCE</scope>
    <source>
        <strain evidence="6">PSN324</strain>
    </source>
</reference>